<evidence type="ECO:0000256" key="4">
    <source>
        <dbReference type="ARBA" id="ARBA00022679"/>
    </source>
</evidence>
<dbReference type="RefSeq" id="WP_145276722.1">
    <property type="nucleotide sequence ID" value="NZ_CP036272.1"/>
</dbReference>
<evidence type="ECO:0000259" key="11">
    <source>
        <dbReference type="Pfam" id="PF00365"/>
    </source>
</evidence>
<protein>
    <submittedName>
        <fullName evidence="12">Pyrophosphate--fructose 6-phosphate 1-phosphotransferase</fullName>
        <ecNumber evidence="12">2.7.1.90</ecNumber>
    </submittedName>
</protein>
<accession>A0A517T184</accession>
<dbReference type="GO" id="GO:0005829">
    <property type="term" value="C:cytosol"/>
    <property type="evidence" value="ECO:0007669"/>
    <property type="project" value="TreeGrafter"/>
</dbReference>
<dbReference type="InterPro" id="IPR035966">
    <property type="entry name" value="PKF_sf"/>
</dbReference>
<dbReference type="InterPro" id="IPR022953">
    <property type="entry name" value="ATP_PFK"/>
</dbReference>
<dbReference type="PANTHER" id="PTHR43650">
    <property type="entry name" value="PYROPHOSPHATE--FRUCTOSE 6-PHOSPHATE 1-PHOSPHOTRANSFERASE"/>
    <property type="match status" value="1"/>
</dbReference>
<evidence type="ECO:0000256" key="8">
    <source>
        <dbReference type="ARBA" id="ARBA00023152"/>
    </source>
</evidence>
<proteinExistence type="inferred from homology"/>
<sequence length="426" mass="46521">MPDHHTLDIKRVAILFAGGPAPAANAVISTAAFSFLEEGAQVFGIKHGYSRLAEYTAAGPLQEGTDYIRFTHDLLTNARSSRGIMIGTARTNPGKHVSSPEHLKDAELVAPLRRVYEGLCSLEVDALISIGGDDTLKTANKLKMFQDNLPADARRFPVVHLPKTIDNDYSGIDFTFGFFTAAETLAEEIRNLNYDAAAGKAYFLCEAMGRSAGWLAYGAAIAGEASLVMSVEDINGELADEEVDPETGKTRKVMVIDKVIDKMVDMMIAREREGREFGTIVIAEGLAEFLPAKHLAGISRDDHGHINISAINLAALISGLLKDRYKERTGKDRKINGLQLGYESRCAPPHAYDVMLGSSLGVGAYRALVEEKLNGVMVSVSGQFDLHYVPFDKLVDPQTLVTKVRFIQPNSDFHRLARFLETCTDS</sequence>
<dbReference type="GO" id="GO:0009749">
    <property type="term" value="P:response to glucose"/>
    <property type="evidence" value="ECO:0007669"/>
    <property type="project" value="TreeGrafter"/>
</dbReference>
<evidence type="ECO:0000256" key="6">
    <source>
        <dbReference type="ARBA" id="ARBA00022777"/>
    </source>
</evidence>
<gene>
    <name evidence="12" type="primary">pfp</name>
    <name evidence="12" type="ORF">SV7mr_47020</name>
</gene>
<dbReference type="PIRSF" id="PIRSF036482">
    <property type="entry name" value="PPi_PFK_TM0289"/>
    <property type="match status" value="1"/>
</dbReference>
<evidence type="ECO:0000256" key="1">
    <source>
        <dbReference type="ARBA" id="ARBA00001946"/>
    </source>
</evidence>
<evidence type="ECO:0000256" key="2">
    <source>
        <dbReference type="ARBA" id="ARBA00003138"/>
    </source>
</evidence>
<evidence type="ECO:0000256" key="10">
    <source>
        <dbReference type="ARBA" id="ARBA00048072"/>
    </source>
</evidence>
<dbReference type="UniPathway" id="UPA00109">
    <property type="reaction ID" value="UER00182"/>
</dbReference>
<comment type="catalytic activity">
    <reaction evidence="10">
        <text>beta-D-fructose 6-phosphate + diphosphate = beta-D-fructose 1,6-bisphosphate + phosphate + H(+)</text>
        <dbReference type="Rhea" id="RHEA:13613"/>
        <dbReference type="ChEBI" id="CHEBI:15378"/>
        <dbReference type="ChEBI" id="CHEBI:32966"/>
        <dbReference type="ChEBI" id="CHEBI:33019"/>
        <dbReference type="ChEBI" id="CHEBI:43474"/>
        <dbReference type="ChEBI" id="CHEBI:57634"/>
        <dbReference type="EC" id="2.7.1.90"/>
    </reaction>
</comment>
<dbReference type="Pfam" id="PF00365">
    <property type="entry name" value="PFK"/>
    <property type="match status" value="1"/>
</dbReference>
<keyword evidence="8" id="KW-0324">Glycolysis</keyword>
<evidence type="ECO:0000313" key="12">
    <source>
        <dbReference type="EMBL" id="QDT62155.1"/>
    </source>
</evidence>
<dbReference type="EC" id="2.7.1.90" evidence="12"/>
<comment type="similarity">
    <text evidence="9">Belongs to the phosphofructokinase type A (PFKA) family.</text>
</comment>
<feature type="domain" description="Phosphofructokinase" evidence="11">
    <location>
        <begin position="11"/>
        <end position="367"/>
    </location>
</feature>
<dbReference type="AlphaFoldDB" id="A0A517T184"/>
<dbReference type="PRINTS" id="PR00476">
    <property type="entry name" value="PHFRCTKINASE"/>
</dbReference>
<keyword evidence="3" id="KW-0963">Cytoplasm</keyword>
<keyword evidence="13" id="KW-1185">Reference proteome</keyword>
<keyword evidence="4 12" id="KW-0808">Transferase</keyword>
<dbReference type="GO" id="GO:0047334">
    <property type="term" value="F:diphosphate-fructose-6-phosphate 1-phosphotransferase activity"/>
    <property type="evidence" value="ECO:0007669"/>
    <property type="project" value="UniProtKB-EC"/>
</dbReference>
<dbReference type="SUPFAM" id="SSF53784">
    <property type="entry name" value="Phosphofructokinase"/>
    <property type="match status" value="1"/>
</dbReference>
<evidence type="ECO:0000256" key="5">
    <source>
        <dbReference type="ARBA" id="ARBA00022723"/>
    </source>
</evidence>
<reference evidence="12 13" key="1">
    <citation type="submission" date="2019-02" db="EMBL/GenBank/DDBJ databases">
        <title>Deep-cultivation of Planctomycetes and their phenomic and genomic characterization uncovers novel biology.</title>
        <authorList>
            <person name="Wiegand S."/>
            <person name="Jogler M."/>
            <person name="Boedeker C."/>
            <person name="Pinto D."/>
            <person name="Vollmers J."/>
            <person name="Rivas-Marin E."/>
            <person name="Kohn T."/>
            <person name="Peeters S.H."/>
            <person name="Heuer A."/>
            <person name="Rast P."/>
            <person name="Oberbeckmann S."/>
            <person name="Bunk B."/>
            <person name="Jeske O."/>
            <person name="Meyerdierks A."/>
            <person name="Storesund J.E."/>
            <person name="Kallscheuer N."/>
            <person name="Luecker S."/>
            <person name="Lage O.M."/>
            <person name="Pohl T."/>
            <person name="Merkel B.J."/>
            <person name="Hornburger P."/>
            <person name="Mueller R.-W."/>
            <person name="Bruemmer F."/>
            <person name="Labrenz M."/>
            <person name="Spormann A.M."/>
            <person name="Op den Camp H."/>
            <person name="Overmann J."/>
            <person name="Amann R."/>
            <person name="Jetten M.S.M."/>
            <person name="Mascher T."/>
            <person name="Medema M.H."/>
            <person name="Devos D.P."/>
            <person name="Kaster A.-K."/>
            <person name="Ovreas L."/>
            <person name="Rohde M."/>
            <person name="Galperin M.Y."/>
            <person name="Jogler C."/>
        </authorList>
    </citation>
    <scope>NUCLEOTIDE SEQUENCE [LARGE SCALE GENOMIC DNA]</scope>
    <source>
        <strain evidence="12 13">SV_7m_r</strain>
    </source>
</reference>
<comment type="cofactor">
    <cofactor evidence="1">
        <name>Mg(2+)</name>
        <dbReference type="ChEBI" id="CHEBI:18420"/>
    </cofactor>
</comment>
<keyword evidence="6" id="KW-0418">Kinase</keyword>
<dbReference type="GO" id="GO:0046872">
    <property type="term" value="F:metal ion binding"/>
    <property type="evidence" value="ECO:0007669"/>
    <property type="project" value="UniProtKB-KW"/>
</dbReference>
<dbReference type="EMBL" id="CP036272">
    <property type="protein sequence ID" value="QDT62155.1"/>
    <property type="molecule type" value="Genomic_DNA"/>
</dbReference>
<dbReference type="InterPro" id="IPR000023">
    <property type="entry name" value="Phosphofructokinase_dom"/>
</dbReference>
<dbReference type="GO" id="GO:0006002">
    <property type="term" value="P:fructose 6-phosphate metabolic process"/>
    <property type="evidence" value="ECO:0007669"/>
    <property type="project" value="InterPro"/>
</dbReference>
<evidence type="ECO:0000256" key="3">
    <source>
        <dbReference type="ARBA" id="ARBA00022490"/>
    </source>
</evidence>
<dbReference type="Gene3D" id="3.40.50.460">
    <property type="entry name" value="Phosphofructokinase domain"/>
    <property type="match status" value="1"/>
</dbReference>
<evidence type="ECO:0000256" key="7">
    <source>
        <dbReference type="ARBA" id="ARBA00022842"/>
    </source>
</evidence>
<evidence type="ECO:0000313" key="13">
    <source>
        <dbReference type="Proteomes" id="UP000315003"/>
    </source>
</evidence>
<keyword evidence="5" id="KW-0479">Metal-binding</keyword>
<dbReference type="InterPro" id="IPR011403">
    <property type="entry name" value="PPi-PFK_TM0289"/>
</dbReference>
<dbReference type="PANTHER" id="PTHR43650:SF1">
    <property type="entry name" value="PYROPHOSPHATE--FRUCTOSE 6-PHOSPHATE 1-PHOSPHOTRANSFERASE SUBUNIT BETA 2"/>
    <property type="match status" value="1"/>
</dbReference>
<dbReference type="GO" id="GO:0003872">
    <property type="term" value="F:6-phosphofructokinase activity"/>
    <property type="evidence" value="ECO:0007669"/>
    <property type="project" value="InterPro"/>
</dbReference>
<name>A0A517T184_9BACT</name>
<keyword evidence="7" id="KW-0460">Magnesium</keyword>
<evidence type="ECO:0000256" key="9">
    <source>
        <dbReference type="ARBA" id="ARBA00038478"/>
    </source>
</evidence>
<organism evidence="12 13">
    <name type="scientific">Stieleria bergensis</name>
    <dbReference type="NCBI Taxonomy" id="2528025"/>
    <lineage>
        <taxon>Bacteria</taxon>
        <taxon>Pseudomonadati</taxon>
        <taxon>Planctomycetota</taxon>
        <taxon>Planctomycetia</taxon>
        <taxon>Pirellulales</taxon>
        <taxon>Pirellulaceae</taxon>
        <taxon>Stieleria</taxon>
    </lineage>
</organism>
<dbReference type="Proteomes" id="UP000315003">
    <property type="component" value="Chromosome"/>
</dbReference>
<comment type="function">
    <text evidence="2">Catalyzes the phosphorylation of D-fructose 6-phosphate, the first committing step of glycolysis. Uses inorganic phosphate (PPi) as phosphoryl donor instead of ATP like common ATP-dependent phosphofructokinases (ATP-PFKs), which renders the reaction reversible, and can thus function both in glycolysis and gluconeogenesis. Consistently, PPi-PFK can replace the enzymes of both the forward (ATP-PFK) and reverse (fructose-bisphosphatase (FBPase)) reactions.</text>
</comment>
<dbReference type="OrthoDB" id="9802503at2"/>
<dbReference type="Gene3D" id="3.40.50.450">
    <property type="match status" value="1"/>
</dbReference>